<dbReference type="PANTHER" id="PTHR30383:SF5">
    <property type="entry name" value="SGNH HYDROLASE-TYPE ESTERASE DOMAIN-CONTAINING PROTEIN"/>
    <property type="match status" value="1"/>
</dbReference>
<dbReference type="GO" id="GO:0004622">
    <property type="term" value="F:phosphatidylcholine lysophospholipase activity"/>
    <property type="evidence" value="ECO:0007669"/>
    <property type="project" value="TreeGrafter"/>
</dbReference>
<evidence type="ECO:0000313" key="2">
    <source>
        <dbReference type="EMBL" id="MBK1856078.1"/>
    </source>
</evidence>
<accession>A0AAE2VA09</accession>
<dbReference type="EMBL" id="JAENIG010000010">
    <property type="protein sequence ID" value="MBK1856078.1"/>
    <property type="molecule type" value="Genomic_DNA"/>
</dbReference>
<dbReference type="RefSeq" id="WP_309490692.1">
    <property type="nucleotide sequence ID" value="NZ_JAENIG010000010.1"/>
</dbReference>
<protein>
    <recommendedName>
        <fullName evidence="1">SGNH hydrolase-type esterase domain-containing protein</fullName>
    </recommendedName>
</protein>
<dbReference type="Pfam" id="PF13472">
    <property type="entry name" value="Lipase_GDSL_2"/>
    <property type="match status" value="1"/>
</dbReference>
<dbReference type="InterPro" id="IPR051532">
    <property type="entry name" value="Ester_Hydrolysis_Enzymes"/>
</dbReference>
<dbReference type="SUPFAM" id="SSF52266">
    <property type="entry name" value="SGNH hydrolase"/>
    <property type="match status" value="1"/>
</dbReference>
<dbReference type="Gene3D" id="3.40.50.1110">
    <property type="entry name" value="SGNH hydrolase"/>
    <property type="match status" value="1"/>
</dbReference>
<proteinExistence type="predicted"/>
<dbReference type="PANTHER" id="PTHR30383">
    <property type="entry name" value="THIOESTERASE 1/PROTEASE 1/LYSOPHOSPHOLIPASE L1"/>
    <property type="match status" value="1"/>
</dbReference>
<dbReference type="InterPro" id="IPR013830">
    <property type="entry name" value="SGNH_hydro"/>
</dbReference>
<feature type="domain" description="SGNH hydrolase-type esterase" evidence="1">
    <location>
        <begin position="33"/>
        <end position="296"/>
    </location>
</feature>
<name>A0AAE2VA09_9BACT</name>
<organism evidence="2 3">
    <name type="scientific">Oceaniferula flava</name>
    <dbReference type="NCBI Taxonomy" id="2800421"/>
    <lineage>
        <taxon>Bacteria</taxon>
        <taxon>Pseudomonadati</taxon>
        <taxon>Verrucomicrobiota</taxon>
        <taxon>Verrucomicrobiia</taxon>
        <taxon>Verrucomicrobiales</taxon>
        <taxon>Verrucomicrobiaceae</taxon>
        <taxon>Oceaniferula</taxon>
    </lineage>
</organism>
<keyword evidence="3" id="KW-1185">Reference proteome</keyword>
<reference evidence="2" key="1">
    <citation type="submission" date="2021-01" db="EMBL/GenBank/DDBJ databases">
        <title>Modified the classification status of verrucomicrobia.</title>
        <authorList>
            <person name="Feng X."/>
        </authorList>
    </citation>
    <scope>NUCLEOTIDE SEQUENCE</scope>
    <source>
        <strain evidence="2">5K15</strain>
    </source>
</reference>
<dbReference type="Proteomes" id="UP000634206">
    <property type="component" value="Unassembled WGS sequence"/>
</dbReference>
<comment type="caution">
    <text evidence="2">The sequence shown here is derived from an EMBL/GenBank/DDBJ whole genome shotgun (WGS) entry which is preliminary data.</text>
</comment>
<gene>
    <name evidence="2" type="ORF">JIN83_13980</name>
</gene>
<dbReference type="InterPro" id="IPR036514">
    <property type="entry name" value="SGNH_hydro_sf"/>
</dbReference>
<evidence type="ECO:0000313" key="3">
    <source>
        <dbReference type="Proteomes" id="UP000634206"/>
    </source>
</evidence>
<sequence>MTQQQKSSLWAQLALAIMMLTHLQAAPLKIMTIGDSLTEEYYYEFPFSAPSSTPLLGFANTMNWVEILSQQRSADLDFGDYESEWPFGYSDWRQAGHEYNFGIPGYDTEMWMTVLDPLSSDDYLLSYRTLVAMRDLYSDMDVVVIMVGGNDVNFQYSDLYDATPGDAFSVSFIDGVITNLTALVDEVRGYDSSVPIVLANVPDLGATPDIILDHPDATKRANASAIVNNLNAAVSALAANRGLTLAPISDLTDQLLSSDPIYIGAHQMIKDKDPDEDNRPHYLFCWKGLHPSTNGQSVIANILIDAINTATSSSIESLQSREILSDLMDLDPDQLYLDWATAQGLTDSSMNADADRDGIPNIGEYLLDLNPLVVNTDHYASLGNIGGEDFLTMDYSLNEDAQRLVTAEVKYSTDLVDWDSLPSGALIDLGSNSYQVQLPIDELSADHAFMRMEFSLQP</sequence>
<evidence type="ECO:0000259" key="1">
    <source>
        <dbReference type="Pfam" id="PF13472"/>
    </source>
</evidence>
<dbReference type="AlphaFoldDB" id="A0AAE2VA09"/>